<feature type="compositionally biased region" description="Polar residues" evidence="1">
    <location>
        <begin position="47"/>
        <end position="65"/>
    </location>
</feature>
<reference evidence="2 3" key="1">
    <citation type="journal article" date="2018" name="Nat. Genet.">
        <title>Extensive intraspecific gene order and gene structural variations between Mo17 and other maize genomes.</title>
        <authorList>
            <person name="Sun S."/>
            <person name="Zhou Y."/>
            <person name="Chen J."/>
            <person name="Shi J."/>
            <person name="Zhao H."/>
            <person name="Zhao H."/>
            <person name="Song W."/>
            <person name="Zhang M."/>
            <person name="Cui Y."/>
            <person name="Dong X."/>
            <person name="Liu H."/>
            <person name="Ma X."/>
            <person name="Jiao Y."/>
            <person name="Wang B."/>
            <person name="Wei X."/>
            <person name="Stein J.C."/>
            <person name="Glaubitz J.C."/>
            <person name="Lu F."/>
            <person name="Yu G."/>
            <person name="Liang C."/>
            <person name="Fengler K."/>
            <person name="Li B."/>
            <person name="Rafalski A."/>
            <person name="Schnable P.S."/>
            <person name="Ware D.H."/>
            <person name="Buckler E.S."/>
            <person name="Lai J."/>
        </authorList>
    </citation>
    <scope>NUCLEOTIDE SEQUENCE [LARGE SCALE GENOMIC DNA]</scope>
    <source>
        <strain evidence="3">cv. Missouri 17</strain>
        <tissue evidence="2">Seedling</tissue>
    </source>
</reference>
<sequence>MALLLASRPPSPPRLASAILLSGEISSPAVLERSATSPPVALASSMEARSSRPQSFEGSNLTSSYARAVNGRKAKSPRP</sequence>
<comment type="caution">
    <text evidence="2">The sequence shown here is derived from an EMBL/GenBank/DDBJ whole genome shotgun (WGS) entry which is preliminary data.</text>
</comment>
<dbReference type="Proteomes" id="UP000251960">
    <property type="component" value="Chromosome 3"/>
</dbReference>
<feature type="compositionally biased region" description="Basic residues" evidence="1">
    <location>
        <begin position="70"/>
        <end position="79"/>
    </location>
</feature>
<name>A0A3L6FJJ5_MAIZE</name>
<evidence type="ECO:0000256" key="1">
    <source>
        <dbReference type="SAM" id="MobiDB-lite"/>
    </source>
</evidence>
<proteinExistence type="predicted"/>
<protein>
    <submittedName>
        <fullName evidence="2">Uncharacterized protein</fullName>
    </submittedName>
</protein>
<accession>A0A3L6FJJ5</accession>
<feature type="region of interest" description="Disordered" evidence="1">
    <location>
        <begin position="41"/>
        <end position="79"/>
    </location>
</feature>
<evidence type="ECO:0000313" key="3">
    <source>
        <dbReference type="Proteomes" id="UP000251960"/>
    </source>
</evidence>
<evidence type="ECO:0000313" key="2">
    <source>
        <dbReference type="EMBL" id="PWZ33289.1"/>
    </source>
</evidence>
<gene>
    <name evidence="2" type="ORF">Zm00014a_015415</name>
</gene>
<dbReference type="EMBL" id="NCVQ01000004">
    <property type="protein sequence ID" value="PWZ33289.1"/>
    <property type="molecule type" value="Genomic_DNA"/>
</dbReference>
<organism evidence="2 3">
    <name type="scientific">Zea mays</name>
    <name type="common">Maize</name>
    <dbReference type="NCBI Taxonomy" id="4577"/>
    <lineage>
        <taxon>Eukaryota</taxon>
        <taxon>Viridiplantae</taxon>
        <taxon>Streptophyta</taxon>
        <taxon>Embryophyta</taxon>
        <taxon>Tracheophyta</taxon>
        <taxon>Spermatophyta</taxon>
        <taxon>Magnoliopsida</taxon>
        <taxon>Liliopsida</taxon>
        <taxon>Poales</taxon>
        <taxon>Poaceae</taxon>
        <taxon>PACMAD clade</taxon>
        <taxon>Panicoideae</taxon>
        <taxon>Andropogonodae</taxon>
        <taxon>Andropogoneae</taxon>
        <taxon>Tripsacinae</taxon>
        <taxon>Zea</taxon>
    </lineage>
</organism>
<dbReference type="AlphaFoldDB" id="A0A3L6FJJ5"/>